<evidence type="ECO:0000259" key="2">
    <source>
        <dbReference type="PROSITE" id="PS51792"/>
    </source>
</evidence>
<organism evidence="3 4">
    <name type="scientific">Solanum stoloniferum</name>
    <dbReference type="NCBI Taxonomy" id="62892"/>
    <lineage>
        <taxon>Eukaryota</taxon>
        <taxon>Viridiplantae</taxon>
        <taxon>Streptophyta</taxon>
        <taxon>Embryophyta</taxon>
        <taxon>Tracheophyta</taxon>
        <taxon>Spermatophyta</taxon>
        <taxon>Magnoliopsida</taxon>
        <taxon>eudicotyledons</taxon>
        <taxon>Gunneridae</taxon>
        <taxon>Pentapetalae</taxon>
        <taxon>asterids</taxon>
        <taxon>lamiids</taxon>
        <taxon>Solanales</taxon>
        <taxon>Solanaceae</taxon>
        <taxon>Solanoideae</taxon>
        <taxon>Solaneae</taxon>
        <taxon>Solanum</taxon>
    </lineage>
</organism>
<dbReference type="EMBL" id="JBJKTR010000006">
    <property type="protein sequence ID" value="KAL3367202.1"/>
    <property type="molecule type" value="Genomic_DNA"/>
</dbReference>
<feature type="compositionally biased region" description="Acidic residues" evidence="1">
    <location>
        <begin position="220"/>
        <end position="263"/>
    </location>
</feature>
<feature type="domain" description="Yippee" evidence="2">
    <location>
        <begin position="18"/>
        <end position="127"/>
    </location>
</feature>
<dbReference type="PANTHER" id="PTHR13848">
    <property type="entry name" value="PROTEIN YIPPEE-LIKE CG15309-RELATED"/>
    <property type="match status" value="1"/>
</dbReference>
<accession>A0ABD2UI02</accession>
<name>A0ABD2UI02_9SOLN</name>
<dbReference type="Gene3D" id="2.170.150.20">
    <property type="entry name" value="Peptide methionine sulfoxide reductase"/>
    <property type="match status" value="1"/>
</dbReference>
<evidence type="ECO:0000256" key="1">
    <source>
        <dbReference type="SAM" id="MobiDB-lite"/>
    </source>
</evidence>
<gene>
    <name evidence="3" type="ORF">AABB24_011762</name>
</gene>
<dbReference type="AlphaFoldDB" id="A0ABD2UI02"/>
<feature type="region of interest" description="Disordered" evidence="1">
    <location>
        <begin position="135"/>
        <end position="183"/>
    </location>
</feature>
<evidence type="ECO:0000313" key="4">
    <source>
        <dbReference type="Proteomes" id="UP001627284"/>
    </source>
</evidence>
<reference evidence="3 4" key="1">
    <citation type="submission" date="2024-05" db="EMBL/GenBank/DDBJ databases">
        <title>De novo assembly of an allotetraploid wild potato.</title>
        <authorList>
            <person name="Hosaka A.J."/>
        </authorList>
    </citation>
    <scope>NUCLEOTIDE SEQUENCE [LARGE SCALE GENOMIC DNA]</scope>
    <source>
        <tissue evidence="3">Young leaves</tissue>
    </source>
</reference>
<dbReference type="InterPro" id="IPR039058">
    <property type="entry name" value="Yippee_fam"/>
</dbReference>
<keyword evidence="4" id="KW-1185">Reference proteome</keyword>
<dbReference type="InterPro" id="IPR034751">
    <property type="entry name" value="Yippee"/>
</dbReference>
<dbReference type="PROSITE" id="PS51792">
    <property type="entry name" value="YIPPEE"/>
    <property type="match status" value="1"/>
</dbReference>
<proteinExistence type="predicted"/>
<protein>
    <recommendedName>
        <fullName evidence="2">Yippee domain-containing protein</fullName>
    </recommendedName>
</protein>
<comment type="caution">
    <text evidence="3">The sequence shown here is derived from an EMBL/GenBank/DDBJ whole genome shotgun (WGS) entry which is preliminary data.</text>
</comment>
<evidence type="ECO:0000313" key="3">
    <source>
        <dbReference type="EMBL" id="KAL3367202.1"/>
    </source>
</evidence>
<dbReference type="Proteomes" id="UP001627284">
    <property type="component" value="Unassembled WGS sequence"/>
</dbReference>
<sequence>SILYQYLSSIQFCCGRMSCVLCRFCGTRVAFVEDYISINEIKHGIKYILRTLPGGIFKRVFNVLLLDKVNYNGITEVQSLFGTTVASANCGRCRTNLGWKFIAATPQIMCVREGIFLMKLDRLRLCNEENADQDLGANGQNANQDGDANEQDLGANGDANEQDLGANGENTHQGGDANEEVPKTELMEIKIELFKMEIELINMERQLIKMETRLIKMETTDQDGDATDQDGDATDQDEDTTDQDEQTTDQDGDTTDQDEETTDQDGGAPKNS</sequence>
<feature type="non-terminal residue" evidence="3">
    <location>
        <position position="1"/>
    </location>
</feature>
<feature type="region of interest" description="Disordered" evidence="1">
    <location>
        <begin position="219"/>
        <end position="272"/>
    </location>
</feature>